<dbReference type="GO" id="GO:0046872">
    <property type="term" value="F:metal ion binding"/>
    <property type="evidence" value="ECO:0007669"/>
    <property type="project" value="UniProtKB-KW"/>
</dbReference>
<dbReference type="RefSeq" id="WP_179635897.1">
    <property type="nucleotide sequence ID" value="NZ_JACCFH010000001.1"/>
</dbReference>
<protein>
    <submittedName>
        <fullName evidence="8">Mono/diheme cytochrome c family protein</fullName>
    </submittedName>
</protein>
<keyword evidence="2 4" id="KW-0479">Metal-binding</keyword>
<dbReference type="Pfam" id="PF13442">
    <property type="entry name" value="Cytochrome_CBB3"/>
    <property type="match status" value="1"/>
</dbReference>
<dbReference type="EMBL" id="JACCFH010000001">
    <property type="protein sequence ID" value="NYG35367.1"/>
    <property type="molecule type" value="Genomic_DNA"/>
</dbReference>
<reference evidence="8 9" key="1">
    <citation type="submission" date="2020-07" db="EMBL/GenBank/DDBJ databases">
        <title>Genomic Encyclopedia of Archaeal and Bacterial Type Strains, Phase II (KMG-II): from individual species to whole genera.</title>
        <authorList>
            <person name="Goeker M."/>
        </authorList>
    </citation>
    <scope>NUCLEOTIDE SEQUENCE [LARGE SCALE GENOMIC DNA]</scope>
    <source>
        <strain evidence="8 9">DSM 21226</strain>
    </source>
</reference>
<feature type="chain" id="PRO_5031258887" evidence="6">
    <location>
        <begin position="26"/>
        <end position="160"/>
    </location>
</feature>
<evidence type="ECO:0000256" key="1">
    <source>
        <dbReference type="ARBA" id="ARBA00022617"/>
    </source>
</evidence>
<keyword evidence="6" id="KW-0732">Signal</keyword>
<comment type="caution">
    <text evidence="8">The sequence shown here is derived from an EMBL/GenBank/DDBJ whole genome shotgun (WGS) entry which is preliminary data.</text>
</comment>
<keyword evidence="9" id="KW-1185">Reference proteome</keyword>
<dbReference type="GO" id="GO:0009055">
    <property type="term" value="F:electron transfer activity"/>
    <property type="evidence" value="ECO:0007669"/>
    <property type="project" value="InterPro"/>
</dbReference>
<dbReference type="Gene3D" id="1.10.760.10">
    <property type="entry name" value="Cytochrome c-like domain"/>
    <property type="match status" value="1"/>
</dbReference>
<dbReference type="InterPro" id="IPR036909">
    <property type="entry name" value="Cyt_c-like_dom_sf"/>
</dbReference>
<evidence type="ECO:0000313" key="9">
    <source>
        <dbReference type="Proteomes" id="UP000518288"/>
    </source>
</evidence>
<accession>A0A7Y9U8X4</accession>
<name>A0A7Y9U8X4_9BURK</name>
<keyword evidence="1 4" id="KW-0349">Heme</keyword>
<dbReference type="PROSITE" id="PS51007">
    <property type="entry name" value="CYTC"/>
    <property type="match status" value="1"/>
</dbReference>
<dbReference type="AlphaFoldDB" id="A0A7Y9U8X4"/>
<evidence type="ECO:0000256" key="6">
    <source>
        <dbReference type="SAM" id="SignalP"/>
    </source>
</evidence>
<evidence type="ECO:0000313" key="8">
    <source>
        <dbReference type="EMBL" id="NYG35367.1"/>
    </source>
</evidence>
<gene>
    <name evidence="8" type="ORF">BDD16_004353</name>
</gene>
<organism evidence="8 9">
    <name type="scientific">Sphaerotilus montanus</name>
    <dbReference type="NCBI Taxonomy" id="522889"/>
    <lineage>
        <taxon>Bacteria</taxon>
        <taxon>Pseudomonadati</taxon>
        <taxon>Pseudomonadota</taxon>
        <taxon>Betaproteobacteria</taxon>
        <taxon>Burkholderiales</taxon>
        <taxon>Sphaerotilaceae</taxon>
        <taxon>Sphaerotilus</taxon>
    </lineage>
</organism>
<keyword evidence="3 4" id="KW-0408">Iron</keyword>
<evidence type="ECO:0000256" key="2">
    <source>
        <dbReference type="ARBA" id="ARBA00022723"/>
    </source>
</evidence>
<proteinExistence type="predicted"/>
<evidence type="ECO:0000259" key="7">
    <source>
        <dbReference type="PROSITE" id="PS51007"/>
    </source>
</evidence>
<evidence type="ECO:0000256" key="5">
    <source>
        <dbReference type="SAM" id="MobiDB-lite"/>
    </source>
</evidence>
<sequence length="160" mass="17754">MPRFMNFRRAGLVALTAGLGAVAQAQDFNPYRGQATVHEAGRQAYSQHCAQCHGVDASQPMAEAPDLRRLDSFCRRLRDPVLKNDCTADVDRYYLRSVHEGKVRAGVVHMPAWKDVLTPQQIWSIRTFVETRPLDPPKRTTSVDARHAAESPVAASGSAR</sequence>
<feature type="domain" description="Cytochrome c" evidence="7">
    <location>
        <begin position="36"/>
        <end position="133"/>
    </location>
</feature>
<feature type="region of interest" description="Disordered" evidence="5">
    <location>
        <begin position="133"/>
        <end position="160"/>
    </location>
</feature>
<dbReference type="SUPFAM" id="SSF46626">
    <property type="entry name" value="Cytochrome c"/>
    <property type="match status" value="1"/>
</dbReference>
<dbReference type="InterPro" id="IPR009056">
    <property type="entry name" value="Cyt_c-like_dom"/>
</dbReference>
<evidence type="ECO:0000256" key="4">
    <source>
        <dbReference type="PROSITE-ProRule" id="PRU00433"/>
    </source>
</evidence>
<evidence type="ECO:0000256" key="3">
    <source>
        <dbReference type="ARBA" id="ARBA00023004"/>
    </source>
</evidence>
<dbReference type="Proteomes" id="UP000518288">
    <property type="component" value="Unassembled WGS sequence"/>
</dbReference>
<dbReference type="GO" id="GO:0020037">
    <property type="term" value="F:heme binding"/>
    <property type="evidence" value="ECO:0007669"/>
    <property type="project" value="InterPro"/>
</dbReference>
<feature type="signal peptide" evidence="6">
    <location>
        <begin position="1"/>
        <end position="25"/>
    </location>
</feature>